<gene>
    <name evidence="2" type="primary">larB</name>
    <name evidence="2" type="ORF">J0M35_07840</name>
</gene>
<dbReference type="InterPro" id="IPR039476">
    <property type="entry name" value="P2CMN_synthase_LarB"/>
</dbReference>
<dbReference type="PANTHER" id="PTHR43064">
    <property type="entry name" value="PHOSPHORIBOSYLAMINOIMIDAZOLE CARBOXYLASE-RELATED"/>
    <property type="match status" value="1"/>
</dbReference>
<evidence type="ECO:0000259" key="1">
    <source>
        <dbReference type="SMART" id="SM01001"/>
    </source>
</evidence>
<accession>A0A8J7P7K3</accession>
<dbReference type="GO" id="GO:0016787">
    <property type="term" value="F:hydrolase activity"/>
    <property type="evidence" value="ECO:0007669"/>
    <property type="project" value="InterPro"/>
</dbReference>
<sequence>MESESSLSSYAKPDLNRASRQGFPEAIYGPGKTAPQIVAIAKALLGSNQCVVATKVENADLVLKLSADADIQAWYLEKAALVVFGEMPQPVSEEAGAGLIKPVALIAAGTVDLPVAEEAFWTLASVGIPARRFYDVGVAGLHRLLDCLAEIENCSAAIVVAGMDGALPSVVCGLVSMPVVAVPTAVGYGTGLGGLTALANMLNSCSPGLVAVNIDNGFGAAVAIARIFGYRKATSQL</sequence>
<dbReference type="Gene3D" id="3.40.50.1970">
    <property type="match status" value="1"/>
</dbReference>
<organism evidence="2 3">
    <name type="scientific">Candidatus Obscuribacter phosphatis</name>
    <dbReference type="NCBI Taxonomy" id="1906157"/>
    <lineage>
        <taxon>Bacteria</taxon>
        <taxon>Bacillati</taxon>
        <taxon>Candidatus Melainabacteria</taxon>
        <taxon>Candidatus Obscuribacterales</taxon>
        <taxon>Candidatus Obscuribacteraceae</taxon>
        <taxon>Candidatus Obscuribacter</taxon>
    </lineage>
</organism>
<dbReference type="Proteomes" id="UP000664277">
    <property type="component" value="Unassembled WGS sequence"/>
</dbReference>
<evidence type="ECO:0000313" key="2">
    <source>
        <dbReference type="EMBL" id="MBN8660259.1"/>
    </source>
</evidence>
<dbReference type="GO" id="GO:0006189">
    <property type="term" value="P:'de novo' IMP biosynthetic process"/>
    <property type="evidence" value="ECO:0007669"/>
    <property type="project" value="InterPro"/>
</dbReference>
<dbReference type="SMART" id="SM01001">
    <property type="entry name" value="AIRC"/>
    <property type="match status" value="1"/>
</dbReference>
<dbReference type="SUPFAM" id="SSF52255">
    <property type="entry name" value="N5-CAIR mutase (phosphoribosylaminoimidazole carboxylase, PurE)"/>
    <property type="match status" value="1"/>
</dbReference>
<dbReference type="PANTHER" id="PTHR43064:SF1">
    <property type="entry name" value="SLL1489 PROTEIN"/>
    <property type="match status" value="1"/>
</dbReference>
<feature type="domain" description="PurE" evidence="1">
    <location>
        <begin position="101"/>
        <end position="233"/>
    </location>
</feature>
<dbReference type="EMBL" id="JAFLCK010000009">
    <property type="protein sequence ID" value="MBN8660259.1"/>
    <property type="molecule type" value="Genomic_DNA"/>
</dbReference>
<evidence type="ECO:0000313" key="3">
    <source>
        <dbReference type="Proteomes" id="UP000664277"/>
    </source>
</evidence>
<protein>
    <submittedName>
        <fullName evidence="2">Nickel pincer cofactor biosynthesis protein LarB</fullName>
    </submittedName>
</protein>
<dbReference type="AlphaFoldDB" id="A0A8J7P7K3"/>
<proteinExistence type="predicted"/>
<dbReference type="InterPro" id="IPR000031">
    <property type="entry name" value="PurE_dom"/>
</dbReference>
<name>A0A8J7P7K3_9BACT</name>
<dbReference type="NCBIfam" id="NF033503">
    <property type="entry name" value="LarB"/>
    <property type="match status" value="1"/>
</dbReference>
<reference evidence="2" key="1">
    <citation type="submission" date="2021-02" db="EMBL/GenBank/DDBJ databases">
        <title>Genome-Resolved Metagenomics of a Microbial Community Performing Photosynthetic Biological Nutrient Removal.</title>
        <authorList>
            <person name="Mcdaniel E.A."/>
        </authorList>
    </citation>
    <scope>NUCLEOTIDE SEQUENCE</scope>
    <source>
        <strain evidence="2">UWPOB_OBS1</strain>
    </source>
</reference>
<comment type="caution">
    <text evidence="2">The sequence shown here is derived from an EMBL/GenBank/DDBJ whole genome shotgun (WGS) entry which is preliminary data.</text>
</comment>
<dbReference type="Pfam" id="PF00731">
    <property type="entry name" value="AIRC"/>
    <property type="match status" value="1"/>
</dbReference>